<protein>
    <recommendedName>
        <fullName evidence="3">Glycosyltransferase 2-like domain-containing protein</fullName>
    </recommendedName>
</protein>
<dbReference type="Pfam" id="PF00535">
    <property type="entry name" value="Glycos_transf_2"/>
    <property type="match status" value="1"/>
</dbReference>
<feature type="transmembrane region" description="Helical" evidence="2">
    <location>
        <begin position="12"/>
        <end position="32"/>
    </location>
</feature>
<comment type="caution">
    <text evidence="4">The sequence shown here is derived from an EMBL/GenBank/DDBJ whole genome shotgun (WGS) entry which is preliminary data.</text>
</comment>
<accession>A0A354LZL1</accession>
<organism evidence="4 5">
    <name type="scientific">Coprobacter fastidiosus</name>
    <dbReference type="NCBI Taxonomy" id="1099853"/>
    <lineage>
        <taxon>Bacteria</taxon>
        <taxon>Pseudomonadati</taxon>
        <taxon>Bacteroidota</taxon>
        <taxon>Bacteroidia</taxon>
        <taxon>Bacteroidales</taxon>
        <taxon>Barnesiellaceae</taxon>
        <taxon>Coprobacter</taxon>
    </lineage>
</organism>
<feature type="transmembrane region" description="Helical" evidence="2">
    <location>
        <begin position="302"/>
        <end position="320"/>
    </location>
</feature>
<dbReference type="Gene3D" id="3.90.550.10">
    <property type="entry name" value="Spore Coat Polysaccharide Biosynthesis Protein SpsA, Chain A"/>
    <property type="match status" value="1"/>
</dbReference>
<evidence type="ECO:0000313" key="4">
    <source>
        <dbReference type="EMBL" id="HBJ07700.1"/>
    </source>
</evidence>
<evidence type="ECO:0000313" key="5">
    <source>
        <dbReference type="Proteomes" id="UP000262954"/>
    </source>
</evidence>
<dbReference type="InterPro" id="IPR029044">
    <property type="entry name" value="Nucleotide-diphossugar_trans"/>
</dbReference>
<evidence type="ECO:0000259" key="3">
    <source>
        <dbReference type="Pfam" id="PF00535"/>
    </source>
</evidence>
<feature type="domain" description="Glycosyltransferase 2-like" evidence="3">
    <location>
        <begin position="58"/>
        <end position="224"/>
    </location>
</feature>
<dbReference type="AlphaFoldDB" id="A0A354LZL1"/>
<evidence type="ECO:0000256" key="1">
    <source>
        <dbReference type="ARBA" id="ARBA00038494"/>
    </source>
</evidence>
<keyword evidence="2" id="KW-0812">Transmembrane</keyword>
<dbReference type="Proteomes" id="UP000262954">
    <property type="component" value="Unassembled WGS sequence"/>
</dbReference>
<dbReference type="PANTHER" id="PTHR43630:SF2">
    <property type="entry name" value="GLYCOSYLTRANSFERASE"/>
    <property type="match status" value="1"/>
</dbReference>
<dbReference type="EMBL" id="DNWC01000026">
    <property type="protein sequence ID" value="HBJ07700.1"/>
    <property type="molecule type" value="Genomic_DNA"/>
</dbReference>
<name>A0A354LZL1_9BACT</name>
<reference evidence="4 5" key="1">
    <citation type="journal article" date="2018" name="Nat. Biotechnol.">
        <title>A standardized bacterial taxonomy based on genome phylogeny substantially revises the tree of life.</title>
        <authorList>
            <person name="Parks D.H."/>
            <person name="Chuvochina M."/>
            <person name="Waite D.W."/>
            <person name="Rinke C."/>
            <person name="Skarshewski A."/>
            <person name="Chaumeil P.A."/>
            <person name="Hugenholtz P."/>
        </authorList>
    </citation>
    <scope>NUCLEOTIDE SEQUENCE [LARGE SCALE GENOMIC DNA]</scope>
    <source>
        <strain evidence="4">UBA11482</strain>
    </source>
</reference>
<evidence type="ECO:0000256" key="2">
    <source>
        <dbReference type="SAM" id="Phobius"/>
    </source>
</evidence>
<keyword evidence="2" id="KW-0472">Membrane</keyword>
<gene>
    <name evidence="4" type="ORF">DDY73_01730</name>
</gene>
<dbReference type="PANTHER" id="PTHR43630">
    <property type="entry name" value="POLY-BETA-1,6-N-ACETYL-D-GLUCOSAMINE SYNTHASE"/>
    <property type="match status" value="1"/>
</dbReference>
<dbReference type="SUPFAM" id="SSF53448">
    <property type="entry name" value="Nucleotide-diphospho-sugar transferases"/>
    <property type="match status" value="1"/>
</dbReference>
<feature type="transmembrane region" description="Helical" evidence="2">
    <location>
        <begin position="356"/>
        <end position="374"/>
    </location>
</feature>
<sequence>MQVSFDFNGIEIILFIIMFVLFSIQVFYYLYFYRKPLKYLESEEKGDVLYTDKRPGVSVIVYAKNDAEHLEVFLSSILSQNYPDFDVIVVNDGSTDETRDVVTRLESEYDNLYQTYIPDEARSLSRKKLALTVGIKAAKHDIVMLTNANCEPEGSDWLTYMMRNFVEGVDIVAGYAYIDGEGQRKRRYVAYDRLMFTLRYVSYILLHKTYMAEGYNLAYRKDLFFRNKGFSKHLNLHYGDDDLFINEVATADNTRIELSPESRMIIHYENNFKAWRELKLRYDFTAAYLKTGSKFVFGFERMTVYLFYVSIVLLFVYGLYYNLLFSAVSFLFWLLRFIVQVTIYRKSAKRLSSNKLFFLLPVFDLLQSVINLYYKIIGICSKSKNFTWQNL</sequence>
<dbReference type="InterPro" id="IPR001173">
    <property type="entry name" value="Glyco_trans_2-like"/>
</dbReference>
<proteinExistence type="inferred from homology"/>
<comment type="similarity">
    <text evidence="1">Belongs to the glycosyltransferase 2 family. WaaE/KdtX subfamily.</text>
</comment>
<keyword evidence="2" id="KW-1133">Transmembrane helix</keyword>